<comment type="similarity">
    <text evidence="2">Belongs to the ESF2/ABP1 family.</text>
</comment>
<proteinExistence type="inferred from homology"/>
<feature type="compositionally biased region" description="Acidic residues" evidence="7">
    <location>
        <begin position="50"/>
        <end position="115"/>
    </location>
</feature>
<comment type="subcellular location">
    <subcellularLocation>
        <location evidence="1">Nucleus</location>
        <location evidence="1">Nucleolus</location>
    </subcellularLocation>
</comment>
<keyword evidence="3 6" id="KW-0694">RNA-binding</keyword>
<gene>
    <name evidence="9" type="primary">ESF2_2</name>
    <name evidence="9" type="ORF">MJAP1_001688</name>
</gene>
<dbReference type="GO" id="GO:0005730">
    <property type="term" value="C:nucleolus"/>
    <property type="evidence" value="ECO:0007669"/>
    <property type="project" value="UniProtKB-SubCell"/>
</dbReference>
<dbReference type="SMART" id="SM00360">
    <property type="entry name" value="RRM"/>
    <property type="match status" value="1"/>
</dbReference>
<evidence type="ECO:0000256" key="5">
    <source>
        <dbReference type="ARBA" id="ARBA00032634"/>
    </source>
</evidence>
<dbReference type="GO" id="GO:0034462">
    <property type="term" value="P:small-subunit processome assembly"/>
    <property type="evidence" value="ECO:0007669"/>
    <property type="project" value="TreeGrafter"/>
</dbReference>
<dbReference type="Proteomes" id="UP001217754">
    <property type="component" value="Chromosome 2"/>
</dbReference>
<dbReference type="InterPro" id="IPR039119">
    <property type="entry name" value="ABT1/Esf2"/>
</dbReference>
<evidence type="ECO:0000256" key="6">
    <source>
        <dbReference type="PROSITE-ProRule" id="PRU00176"/>
    </source>
</evidence>
<organism evidence="9 10">
    <name type="scientific">Malassezia japonica</name>
    <dbReference type="NCBI Taxonomy" id="223818"/>
    <lineage>
        <taxon>Eukaryota</taxon>
        <taxon>Fungi</taxon>
        <taxon>Dikarya</taxon>
        <taxon>Basidiomycota</taxon>
        <taxon>Ustilaginomycotina</taxon>
        <taxon>Malasseziomycetes</taxon>
        <taxon>Malasseziales</taxon>
        <taxon>Malasseziaceae</taxon>
        <taxon>Malassezia</taxon>
    </lineage>
</organism>
<dbReference type="InterPro" id="IPR034353">
    <property type="entry name" value="ABT1/ESF2_RRM"/>
</dbReference>
<dbReference type="InterPro" id="IPR000504">
    <property type="entry name" value="RRM_dom"/>
</dbReference>
<feature type="domain" description="RRM" evidence="8">
    <location>
        <begin position="150"/>
        <end position="239"/>
    </location>
</feature>
<evidence type="ECO:0000256" key="7">
    <source>
        <dbReference type="SAM" id="MobiDB-lite"/>
    </source>
</evidence>
<evidence type="ECO:0000259" key="8">
    <source>
        <dbReference type="PROSITE" id="PS50102"/>
    </source>
</evidence>
<dbReference type="PROSITE" id="PS50102">
    <property type="entry name" value="RRM"/>
    <property type="match status" value="1"/>
</dbReference>
<dbReference type="PANTHER" id="PTHR12311">
    <property type="entry name" value="ACTIVATOR OF BASAL TRANSCRIPTION 1"/>
    <property type="match status" value="1"/>
</dbReference>
<dbReference type="InterPro" id="IPR012677">
    <property type="entry name" value="Nucleotide-bd_a/b_plait_sf"/>
</dbReference>
<dbReference type="AlphaFoldDB" id="A0AAF0EXG3"/>
<evidence type="ECO:0000256" key="4">
    <source>
        <dbReference type="ARBA" id="ARBA00023242"/>
    </source>
</evidence>
<evidence type="ECO:0000256" key="1">
    <source>
        <dbReference type="ARBA" id="ARBA00004604"/>
    </source>
</evidence>
<dbReference type="GO" id="GO:0000472">
    <property type="term" value="P:endonucleolytic cleavage to generate mature 5'-end of SSU-rRNA from (SSU-rRNA, 5.8S rRNA, LSU-rRNA)"/>
    <property type="evidence" value="ECO:0007669"/>
    <property type="project" value="TreeGrafter"/>
</dbReference>
<feature type="compositionally biased region" description="Basic and acidic residues" evidence="7">
    <location>
        <begin position="10"/>
        <end position="49"/>
    </location>
</feature>
<feature type="compositionally biased region" description="Basic and acidic residues" evidence="7">
    <location>
        <begin position="333"/>
        <end position="342"/>
    </location>
</feature>
<evidence type="ECO:0000313" key="10">
    <source>
        <dbReference type="Proteomes" id="UP001217754"/>
    </source>
</evidence>
<dbReference type="InterPro" id="IPR035979">
    <property type="entry name" value="RBD_domain_sf"/>
</dbReference>
<accession>A0AAF0EXG3</accession>
<dbReference type="GO" id="GO:0000447">
    <property type="term" value="P:endonucleolytic cleavage in ITS1 to separate SSU-rRNA from 5.8S rRNA and LSU-rRNA from tricistronic rRNA transcript (SSU-rRNA, 5.8S rRNA, LSU-rRNA)"/>
    <property type="evidence" value="ECO:0007669"/>
    <property type="project" value="TreeGrafter"/>
</dbReference>
<dbReference type="Gene3D" id="3.30.70.330">
    <property type="match status" value="1"/>
</dbReference>
<reference evidence="9" key="1">
    <citation type="submission" date="2023-03" db="EMBL/GenBank/DDBJ databases">
        <title>Mating type loci evolution in Malassezia.</title>
        <authorList>
            <person name="Coelho M.A."/>
        </authorList>
    </citation>
    <scope>NUCLEOTIDE SEQUENCE</scope>
    <source>
        <strain evidence="9">CBS 9431</strain>
    </source>
</reference>
<feature type="region of interest" description="Disordered" evidence="7">
    <location>
        <begin position="1"/>
        <end position="134"/>
    </location>
</feature>
<keyword evidence="4" id="KW-0539">Nucleus</keyword>
<dbReference type="GeneID" id="85225337"/>
<protein>
    <recommendedName>
        <fullName evidence="5">18S rRNA factor 2</fullName>
    </recommendedName>
</protein>
<dbReference type="RefSeq" id="XP_060121622.1">
    <property type="nucleotide sequence ID" value="XM_060265639.1"/>
</dbReference>
<dbReference type="GO" id="GO:0003723">
    <property type="term" value="F:RNA binding"/>
    <property type="evidence" value="ECO:0007669"/>
    <property type="project" value="UniProtKB-UniRule"/>
</dbReference>
<feature type="region of interest" description="Disordered" evidence="7">
    <location>
        <begin position="306"/>
        <end position="362"/>
    </location>
</feature>
<evidence type="ECO:0000313" key="9">
    <source>
        <dbReference type="EMBL" id="WFD38725.1"/>
    </source>
</evidence>
<sequence>MPRPNPAPVRDARFDMSKWAESDKGKAAKRVRVGEKKEGRKGEGRRAVPVEEEEEEEKEEDDREDEEEDEEDGGEEDEDEDEDDEDKDEQGEDEQDEGQEVEDDDDSANANDDDANDRQRTLDEIESNTHQPVLTAESLESYAKKQQKRGIVYVSRIPPGMTPAKVRHIFSQFGEVGRIYLQPKDKEKEKKRKRGTTHFSEGWIEYLSKRVARTAAEMMNAQPIGSLAGSAHSSRKSQTGSRVANRWKDDVWTMKYLKGFRWPMLIEQMSHERAAHAARLRMELAQSAHEQRDYLRKVERSRIQREKEERRVQRGLPQEPAQDTFTFQQRAPVYHDVRDQRARQRAPKQADPAMDQVLDQIL</sequence>
<dbReference type="EMBL" id="CP119959">
    <property type="protein sequence ID" value="WFD38725.1"/>
    <property type="molecule type" value="Genomic_DNA"/>
</dbReference>
<dbReference type="CDD" id="cd12263">
    <property type="entry name" value="RRM_ABT1_like"/>
    <property type="match status" value="1"/>
</dbReference>
<dbReference type="PANTHER" id="PTHR12311:SF7">
    <property type="entry name" value="ACTIVATOR OF BASAL TRANSCRIPTION 1"/>
    <property type="match status" value="1"/>
</dbReference>
<evidence type="ECO:0000256" key="2">
    <source>
        <dbReference type="ARBA" id="ARBA00005819"/>
    </source>
</evidence>
<dbReference type="GO" id="GO:0000480">
    <property type="term" value="P:endonucleolytic cleavage in 5'-ETS of tricistronic rRNA transcript (SSU-rRNA, 5.8S rRNA, LSU-rRNA)"/>
    <property type="evidence" value="ECO:0007669"/>
    <property type="project" value="TreeGrafter"/>
</dbReference>
<evidence type="ECO:0000256" key="3">
    <source>
        <dbReference type="ARBA" id="ARBA00022884"/>
    </source>
</evidence>
<dbReference type="SUPFAM" id="SSF54928">
    <property type="entry name" value="RNA-binding domain, RBD"/>
    <property type="match status" value="1"/>
</dbReference>
<name>A0AAF0EXG3_9BASI</name>
<keyword evidence="10" id="KW-1185">Reference proteome</keyword>
<dbReference type="Pfam" id="PF00076">
    <property type="entry name" value="RRM_1"/>
    <property type="match status" value="1"/>
</dbReference>